<dbReference type="GO" id="GO:0031640">
    <property type="term" value="P:killing of cells of another organism"/>
    <property type="evidence" value="ECO:0007669"/>
    <property type="project" value="UniProtKB-KW"/>
</dbReference>
<dbReference type="HOGENOM" id="CLU_182511_2_0_1"/>
<evidence type="ECO:0000313" key="7">
    <source>
        <dbReference type="EMBL" id="EFH41403.1"/>
    </source>
</evidence>
<dbReference type="Proteomes" id="UP000008694">
    <property type="component" value="Unassembled WGS sequence"/>
</dbReference>
<evidence type="ECO:0000313" key="8">
    <source>
        <dbReference type="Proteomes" id="UP000008694"/>
    </source>
</evidence>
<evidence type="ECO:0000256" key="3">
    <source>
        <dbReference type="ARBA" id="ARBA00022577"/>
    </source>
</evidence>
<comment type="similarity">
    <text evidence="1">Belongs to the DEFL family.</text>
</comment>
<organism evidence="8">
    <name type="scientific">Arabidopsis lyrata subsp. lyrata</name>
    <name type="common">Lyre-leaved rock-cress</name>
    <dbReference type="NCBI Taxonomy" id="81972"/>
    <lineage>
        <taxon>Eukaryota</taxon>
        <taxon>Viridiplantae</taxon>
        <taxon>Streptophyta</taxon>
        <taxon>Embryophyta</taxon>
        <taxon>Tracheophyta</taxon>
        <taxon>Spermatophyta</taxon>
        <taxon>Magnoliopsida</taxon>
        <taxon>eudicotyledons</taxon>
        <taxon>Gunneridae</taxon>
        <taxon>Pentapetalae</taxon>
        <taxon>rosids</taxon>
        <taxon>malvids</taxon>
        <taxon>Brassicales</taxon>
        <taxon>Brassicaceae</taxon>
        <taxon>Camelineae</taxon>
        <taxon>Arabidopsis</taxon>
    </lineage>
</organism>
<feature type="signal peptide" evidence="6">
    <location>
        <begin position="1"/>
        <end position="24"/>
    </location>
</feature>
<keyword evidence="5" id="KW-1015">Disulfide bond</keyword>
<dbReference type="EMBL" id="GL348720">
    <property type="protein sequence ID" value="EFH41403.1"/>
    <property type="molecule type" value="Genomic_DNA"/>
</dbReference>
<dbReference type="AlphaFoldDB" id="D7MPY4"/>
<evidence type="ECO:0000256" key="6">
    <source>
        <dbReference type="SAM" id="SignalP"/>
    </source>
</evidence>
<evidence type="ECO:0000256" key="4">
    <source>
        <dbReference type="ARBA" id="ARBA00022821"/>
    </source>
</evidence>
<accession>D7MPY4</accession>
<keyword evidence="8" id="KW-1185">Reference proteome</keyword>
<dbReference type="InterPro" id="IPR010851">
    <property type="entry name" value="DEFL"/>
</dbReference>
<keyword evidence="4" id="KW-0611">Plant defense</keyword>
<sequence length="78" mass="8673">MTKFTFFALFSILILGLMVNKIQGQEGLCRMLFPHKDCGTGAHSCAALCLQKWKGRGQCFPSDDSGIIYCLCSFQCRS</sequence>
<name>D7MPY4_ARALL</name>
<dbReference type="PANTHER" id="PTHR33830">
    <property type="entry name" value="DEFENSIN-LIKE PROTEIN 184-RELATED"/>
    <property type="match status" value="1"/>
</dbReference>
<keyword evidence="3" id="KW-0295">Fungicide</keyword>
<evidence type="ECO:0000256" key="1">
    <source>
        <dbReference type="ARBA" id="ARBA00006722"/>
    </source>
</evidence>
<reference evidence="8" key="1">
    <citation type="journal article" date="2011" name="Nat. Genet.">
        <title>The Arabidopsis lyrata genome sequence and the basis of rapid genome size change.</title>
        <authorList>
            <person name="Hu T.T."/>
            <person name="Pattyn P."/>
            <person name="Bakker E.G."/>
            <person name="Cao J."/>
            <person name="Cheng J.-F."/>
            <person name="Clark R.M."/>
            <person name="Fahlgren N."/>
            <person name="Fawcett J.A."/>
            <person name="Grimwood J."/>
            <person name="Gundlach H."/>
            <person name="Haberer G."/>
            <person name="Hollister J.D."/>
            <person name="Ossowski S."/>
            <person name="Ottilar R.P."/>
            <person name="Salamov A.A."/>
            <person name="Schneeberger K."/>
            <person name="Spannagl M."/>
            <person name="Wang X."/>
            <person name="Yang L."/>
            <person name="Nasrallah M.E."/>
            <person name="Bergelson J."/>
            <person name="Carrington J.C."/>
            <person name="Gaut B.S."/>
            <person name="Schmutz J."/>
            <person name="Mayer K.F.X."/>
            <person name="Van de Peer Y."/>
            <person name="Grigoriev I.V."/>
            <person name="Nordborg M."/>
            <person name="Weigel D."/>
            <person name="Guo Y.-L."/>
        </authorList>
    </citation>
    <scope>NUCLEOTIDE SEQUENCE [LARGE SCALE GENOMIC DNA]</scope>
    <source>
        <strain evidence="8">cv. MN47</strain>
    </source>
</reference>
<proteinExistence type="inferred from homology"/>
<evidence type="ECO:0000256" key="2">
    <source>
        <dbReference type="ARBA" id="ARBA00022529"/>
    </source>
</evidence>
<gene>
    <name evidence="7" type="ORF">ARALYDRAFT_916698</name>
</gene>
<dbReference type="Gramene" id="scaffold_800098.1">
    <property type="protein sequence ID" value="scaffold_800098.1"/>
    <property type="gene ID" value="scaffold_800098.1"/>
</dbReference>
<dbReference type="GO" id="GO:0050832">
    <property type="term" value="P:defense response to fungus"/>
    <property type="evidence" value="ECO:0007669"/>
    <property type="project" value="UniProtKB-KW"/>
</dbReference>
<keyword evidence="2" id="KW-0929">Antimicrobial</keyword>
<dbReference type="STRING" id="81972.D7MPY4"/>
<protein>
    <submittedName>
        <fullName evidence="7">Uncharacterized protein</fullName>
    </submittedName>
</protein>
<dbReference type="PANTHER" id="PTHR33830:SF3">
    <property type="entry name" value="DEFENSIN-LIKE PROTEIN 127-RELATED"/>
    <property type="match status" value="1"/>
</dbReference>
<keyword evidence="6" id="KW-0732">Signal</keyword>
<dbReference type="Pfam" id="PF07333">
    <property type="entry name" value="SLR1-BP"/>
    <property type="match status" value="1"/>
</dbReference>
<evidence type="ECO:0000256" key="5">
    <source>
        <dbReference type="ARBA" id="ARBA00023157"/>
    </source>
</evidence>
<feature type="chain" id="PRO_5003103948" evidence="6">
    <location>
        <begin position="25"/>
        <end position="78"/>
    </location>
</feature>